<dbReference type="EMBL" id="GL870877">
    <property type="protein sequence ID" value="EIJ89004.1"/>
    <property type="molecule type" value="Genomic_DNA"/>
</dbReference>
<dbReference type="InParanoid" id="I3EIF7"/>
<organism evidence="2 3">
    <name type="scientific">Nematocida parisii (strain ERTm3)</name>
    <name type="common">Nematode killer fungus</name>
    <dbReference type="NCBI Taxonomy" id="935791"/>
    <lineage>
        <taxon>Eukaryota</taxon>
        <taxon>Fungi</taxon>
        <taxon>Fungi incertae sedis</taxon>
        <taxon>Microsporidia</taxon>
        <taxon>Nematocida</taxon>
    </lineage>
</organism>
<feature type="transmembrane region" description="Helical" evidence="1">
    <location>
        <begin position="65"/>
        <end position="87"/>
    </location>
</feature>
<evidence type="ECO:0000313" key="2">
    <source>
        <dbReference type="EMBL" id="EIJ89004.1"/>
    </source>
</evidence>
<sequence length="425" mass="48903">MDRSIQIKSKNIDEEEIKQGFKKSHIKKTLDLPIIKEMISTGIEFIKKAPHILEKDPEFKEYSSYMVFLLKFILEILSFWGATAILSQIPILKTRIEKAICKAFPVSIGYSYIFSTISSFFVFDKVMNTSHNAIINSTFRLMLYALQENEVYAGYTVEENEMIEYICYLNSMNMNEFKENVIEKHRQIIKNQLDLIFSSPLNMTLESVLNESLKEITAIGYKDKGLKPTDKLIEIVDELENVTIVNDSLNHAEPHIILINMENIETKNDTPINTQRNTMDIEIISVNDEDTSNSNNSNIRFPKKEQAIDEVAEDALFADYSSMDDYQVERDVNTAQEIISAIVKPHASLTQETEKTQETQETQDVIITPPGPQTNSYAMKIFINLRNLCRMPFKCTTSIGITLILLLLINSILILCYYNRTYLFI</sequence>
<feature type="transmembrane region" description="Helical" evidence="1">
    <location>
        <begin position="399"/>
        <end position="418"/>
    </location>
</feature>
<name>I3EIF7_NEMP3</name>
<protein>
    <submittedName>
        <fullName evidence="2">Uncharacterized protein</fullName>
    </submittedName>
</protein>
<feature type="transmembrane region" description="Helical" evidence="1">
    <location>
        <begin position="99"/>
        <end position="123"/>
    </location>
</feature>
<keyword evidence="1" id="KW-1133">Transmembrane helix</keyword>
<evidence type="ECO:0000256" key="1">
    <source>
        <dbReference type="SAM" id="Phobius"/>
    </source>
</evidence>
<keyword evidence="1" id="KW-0472">Membrane</keyword>
<reference evidence="2" key="1">
    <citation type="submission" date="2011-01" db="EMBL/GenBank/DDBJ databases">
        <title>The Genome Sequence of Nematocida parisii strain ERTm3.</title>
        <authorList>
            <consortium name="The Broad Institute Genome Sequencing Platform"/>
            <consortium name="The Broad Institute Genome Sequencing Center for Infectious Disease"/>
            <person name="Cuomo C."/>
            <person name="Troemel E."/>
            <person name="Young S.K."/>
            <person name="Zeng Q."/>
            <person name="Gargeya S."/>
            <person name="Fitzgerald M."/>
            <person name="Haas B."/>
            <person name="Abouelleil A."/>
            <person name="Alvarado L."/>
            <person name="Arachchi H.M."/>
            <person name="Berlin A."/>
            <person name="Chapman S.B."/>
            <person name="Gearin G."/>
            <person name="Goldberg J."/>
            <person name="Griggs A."/>
            <person name="Gujja S."/>
            <person name="Hansen M."/>
            <person name="Heiman D."/>
            <person name="Howarth C."/>
            <person name="Larimer J."/>
            <person name="Lui A."/>
            <person name="MacDonald P.J.P."/>
            <person name="McCowen C."/>
            <person name="Montmayeur A."/>
            <person name="Murphy C."/>
            <person name="Neiman D."/>
            <person name="Pearson M."/>
            <person name="Priest M."/>
            <person name="Roberts A."/>
            <person name="Saif S."/>
            <person name="Shea T."/>
            <person name="Sisk P."/>
            <person name="Stolte C."/>
            <person name="Sykes S."/>
            <person name="Wortman J."/>
            <person name="Nusbaum C."/>
            <person name="Birren B."/>
        </authorList>
    </citation>
    <scope>NUCLEOTIDE SEQUENCE</scope>
    <source>
        <strain evidence="2">ERTm3</strain>
    </source>
</reference>
<gene>
    <name evidence="2" type="ORF">NEQG_00823</name>
</gene>
<dbReference type="Proteomes" id="UP000002872">
    <property type="component" value="Unassembled WGS sequence"/>
</dbReference>
<dbReference type="HOGENOM" id="CLU_645720_0_0_1"/>
<dbReference type="VEuPathDB" id="MicrosporidiaDB:NEQG_00823"/>
<accession>I3EIF7</accession>
<dbReference type="AlphaFoldDB" id="I3EIF7"/>
<dbReference type="OrthoDB" id="10484301at2759"/>
<keyword evidence="1" id="KW-0812">Transmembrane</keyword>
<proteinExistence type="predicted"/>
<evidence type="ECO:0000313" key="3">
    <source>
        <dbReference type="Proteomes" id="UP000002872"/>
    </source>
</evidence>
<keyword evidence="3" id="KW-1185">Reference proteome</keyword>